<name>A0A0G0KAQ3_9BACT</name>
<gene>
    <name evidence="3" type="ORF">US53_C0013G0005</name>
</gene>
<comment type="caution">
    <text evidence="3">The sequence shown here is derived from an EMBL/GenBank/DDBJ whole genome shotgun (WGS) entry which is preliminary data.</text>
</comment>
<organism evidence="3 4">
    <name type="scientific">Candidatus Woesebacteria bacterium GW2011_GWA1_37_7</name>
    <dbReference type="NCBI Taxonomy" id="1618545"/>
    <lineage>
        <taxon>Bacteria</taxon>
        <taxon>Candidatus Woeseibacteriota</taxon>
    </lineage>
</organism>
<dbReference type="Proteomes" id="UP000034591">
    <property type="component" value="Unassembled WGS sequence"/>
</dbReference>
<feature type="compositionally biased region" description="Polar residues" evidence="1">
    <location>
        <begin position="80"/>
        <end position="102"/>
    </location>
</feature>
<feature type="compositionally biased region" description="Low complexity" evidence="1">
    <location>
        <begin position="31"/>
        <end position="40"/>
    </location>
</feature>
<feature type="compositionally biased region" description="Pro residues" evidence="1">
    <location>
        <begin position="67"/>
        <end position="76"/>
    </location>
</feature>
<dbReference type="STRING" id="1618545.US53_C0013G0005"/>
<feature type="region of interest" description="Disordered" evidence="1">
    <location>
        <begin position="205"/>
        <end position="226"/>
    </location>
</feature>
<sequence>MNDDKGDIKTPGFALQDPPIAATPGVQSPFQAPAQAPIQPGTNMPDYTPQPYPTFGSQVDPQAQVPVAPPQFPQPPAMFGSSQVAETSAPVTDVTPNFDATISPSSFGNASSSSPAAPPPAPPFPETQDNMTGQSLDSVATESSSDTPPSQPENVNEVLTKPTKKRSSIFKLFLILATLAILGIWGFVGYMYLKNNNKLPFGLSSPVTDTSKDDSSDSGQNPSPGRQVEEVQLQIVNGNVMQVKQDGERLLLISKDNYEETGIAGFSTFSISPDNLRVCLESSEPSPEPSIYLSTISGGDVLKIGAAKKDCKWTPDARKIVYTGIRSNENPYSDVFSYDVVTGIEENYTGAIRESFPLRSYSVDQVIADTINCTYEDMGSEGAVTASGSCSINIETSVVTSS</sequence>
<feature type="compositionally biased region" description="Pro residues" evidence="1">
    <location>
        <begin position="116"/>
        <end position="125"/>
    </location>
</feature>
<dbReference type="Gene3D" id="2.120.10.30">
    <property type="entry name" value="TolB, C-terminal domain"/>
    <property type="match status" value="1"/>
</dbReference>
<dbReference type="EMBL" id="LBTI01000013">
    <property type="protein sequence ID" value="KKQ37646.1"/>
    <property type="molecule type" value="Genomic_DNA"/>
</dbReference>
<evidence type="ECO:0000256" key="1">
    <source>
        <dbReference type="SAM" id="MobiDB-lite"/>
    </source>
</evidence>
<feature type="compositionally biased region" description="Polar residues" evidence="1">
    <location>
        <begin position="127"/>
        <end position="154"/>
    </location>
</feature>
<feature type="region of interest" description="Disordered" evidence="1">
    <location>
        <begin position="1"/>
        <end position="159"/>
    </location>
</feature>
<dbReference type="InterPro" id="IPR011042">
    <property type="entry name" value="6-blade_b-propeller_TolB-like"/>
</dbReference>
<keyword evidence="2" id="KW-0472">Membrane</keyword>
<dbReference type="SUPFAM" id="SSF69304">
    <property type="entry name" value="Tricorn protease N-terminal domain"/>
    <property type="match status" value="1"/>
</dbReference>
<keyword evidence="2" id="KW-0812">Transmembrane</keyword>
<evidence type="ECO:0000313" key="3">
    <source>
        <dbReference type="EMBL" id="KKQ37646.1"/>
    </source>
</evidence>
<proteinExistence type="predicted"/>
<protein>
    <submittedName>
        <fullName evidence="3">Uncharacterized protein</fullName>
    </submittedName>
</protein>
<feature type="compositionally biased region" description="Low complexity" evidence="1">
    <location>
        <begin position="103"/>
        <end position="115"/>
    </location>
</feature>
<dbReference type="AlphaFoldDB" id="A0A0G0KAQ3"/>
<keyword evidence="2" id="KW-1133">Transmembrane helix</keyword>
<reference evidence="3 4" key="1">
    <citation type="journal article" date="2015" name="Nature">
        <title>rRNA introns, odd ribosomes, and small enigmatic genomes across a large radiation of phyla.</title>
        <authorList>
            <person name="Brown C.T."/>
            <person name="Hug L.A."/>
            <person name="Thomas B.C."/>
            <person name="Sharon I."/>
            <person name="Castelle C.J."/>
            <person name="Singh A."/>
            <person name="Wilkins M.J."/>
            <person name="Williams K.H."/>
            <person name="Banfield J.F."/>
        </authorList>
    </citation>
    <scope>NUCLEOTIDE SEQUENCE [LARGE SCALE GENOMIC DNA]</scope>
</reference>
<feature type="transmembrane region" description="Helical" evidence="2">
    <location>
        <begin position="169"/>
        <end position="193"/>
    </location>
</feature>
<evidence type="ECO:0000256" key="2">
    <source>
        <dbReference type="SAM" id="Phobius"/>
    </source>
</evidence>
<accession>A0A0G0KAQ3</accession>
<evidence type="ECO:0000313" key="4">
    <source>
        <dbReference type="Proteomes" id="UP000034591"/>
    </source>
</evidence>